<reference evidence="2 3" key="1">
    <citation type="submission" date="2014-09" db="EMBL/GenBank/DDBJ databases">
        <title>Isolation and characterization of Aurantimonas altamirensis ON-56566 from clinical sample following a dog bite.</title>
        <authorList>
            <person name="Eshaghi A."/>
            <person name="Li A."/>
            <person name="Shahinas D."/>
            <person name="Bahn P."/>
            <person name="Kus J.V."/>
            <person name="Patel S.N."/>
        </authorList>
    </citation>
    <scope>NUCLEOTIDE SEQUENCE [LARGE SCALE GENOMIC DNA]</scope>
    <source>
        <strain evidence="2 3">ON-56566</strain>
    </source>
</reference>
<evidence type="ECO:0000256" key="1">
    <source>
        <dbReference type="ARBA" id="ARBA00006484"/>
    </source>
</evidence>
<protein>
    <submittedName>
        <fullName evidence="2">Short-chain dehydrogenase</fullName>
    </submittedName>
</protein>
<dbReference type="Proteomes" id="UP000030826">
    <property type="component" value="Unassembled WGS sequence"/>
</dbReference>
<dbReference type="RefSeq" id="WP_039191931.1">
    <property type="nucleotide sequence ID" value="NZ_JRFJ01000002.1"/>
</dbReference>
<proteinExistence type="inferred from homology"/>
<dbReference type="Pfam" id="PF13561">
    <property type="entry name" value="adh_short_C2"/>
    <property type="match status" value="1"/>
</dbReference>
<dbReference type="SUPFAM" id="SSF51735">
    <property type="entry name" value="NAD(P)-binding Rossmann-fold domains"/>
    <property type="match status" value="1"/>
</dbReference>
<dbReference type="STRING" id="370622.LA66_09795"/>
<dbReference type="InterPro" id="IPR036291">
    <property type="entry name" value="NAD(P)-bd_dom_sf"/>
</dbReference>
<dbReference type="FunFam" id="3.40.50.720:FF:000084">
    <property type="entry name" value="Short-chain dehydrogenase reductase"/>
    <property type="match status" value="1"/>
</dbReference>
<dbReference type="AlphaFoldDB" id="A0A0B1Q7E7"/>
<comment type="caution">
    <text evidence="2">The sequence shown here is derived from an EMBL/GenBank/DDBJ whole genome shotgun (WGS) entry which is preliminary data.</text>
</comment>
<dbReference type="OrthoDB" id="9804774at2"/>
<organism evidence="2 3">
    <name type="scientific">Aureimonas altamirensis</name>
    <dbReference type="NCBI Taxonomy" id="370622"/>
    <lineage>
        <taxon>Bacteria</taxon>
        <taxon>Pseudomonadati</taxon>
        <taxon>Pseudomonadota</taxon>
        <taxon>Alphaproteobacteria</taxon>
        <taxon>Hyphomicrobiales</taxon>
        <taxon>Aurantimonadaceae</taxon>
        <taxon>Aureimonas</taxon>
    </lineage>
</organism>
<accession>A0A0B1Q7E7</accession>
<gene>
    <name evidence="2" type="ORF">LA66_09795</name>
</gene>
<evidence type="ECO:0000313" key="2">
    <source>
        <dbReference type="EMBL" id="KHJ54847.1"/>
    </source>
</evidence>
<dbReference type="InterPro" id="IPR002347">
    <property type="entry name" value="SDR_fam"/>
</dbReference>
<evidence type="ECO:0000313" key="3">
    <source>
        <dbReference type="Proteomes" id="UP000030826"/>
    </source>
</evidence>
<dbReference type="EMBL" id="JRFJ01000002">
    <property type="protein sequence ID" value="KHJ54847.1"/>
    <property type="molecule type" value="Genomic_DNA"/>
</dbReference>
<name>A0A0B1Q7E7_9HYPH</name>
<dbReference type="InterPro" id="IPR050259">
    <property type="entry name" value="SDR"/>
</dbReference>
<dbReference type="PRINTS" id="PR00081">
    <property type="entry name" value="GDHRDH"/>
</dbReference>
<dbReference type="Gene3D" id="3.40.50.720">
    <property type="entry name" value="NAD(P)-binding Rossmann-like Domain"/>
    <property type="match status" value="1"/>
</dbReference>
<sequence>MSNAIQRSVLVTGASRNIGREIALAFARDGAFVLVHAGQDETAAKETADLVEQAGGKAAVAIGDLADPETPARLVHKAVQSSGRLDVVVANAAIRPEASFETLRFEEWRRVMALALDSVFLLAQAALPHLRQGTHPSFIAIGGMTGQSGAKGRPHVVAAKAGVSGLVKALAHEVGSDGITVNCVSPGLIHTQRQGPEPAHHAERRNPLQRLGTASEVAAAVHMLAGPEARFITGQTLHVNGGALMP</sequence>
<comment type="similarity">
    <text evidence="1">Belongs to the short-chain dehydrogenases/reductases (SDR) family.</text>
</comment>
<dbReference type="PANTHER" id="PTHR42879">
    <property type="entry name" value="3-OXOACYL-(ACYL-CARRIER-PROTEIN) REDUCTASE"/>
    <property type="match status" value="1"/>
</dbReference>
<dbReference type="PANTHER" id="PTHR42879:SF2">
    <property type="entry name" value="3-OXOACYL-[ACYL-CARRIER-PROTEIN] REDUCTASE FABG"/>
    <property type="match status" value="1"/>
</dbReference>